<evidence type="ECO:0000259" key="9">
    <source>
        <dbReference type="Pfam" id="PF04083"/>
    </source>
</evidence>
<dbReference type="PIRSF" id="PIRSF000862">
    <property type="entry name" value="Steryl_ester_lip"/>
    <property type="match status" value="1"/>
</dbReference>
<dbReference type="Pfam" id="PF04083">
    <property type="entry name" value="Abhydro_lipase"/>
    <property type="match status" value="1"/>
</dbReference>
<feature type="active site" description="Charge relay system" evidence="8">
    <location>
        <position position="374"/>
    </location>
</feature>
<name>A0AA38MIL5_9CUCU</name>
<evidence type="ECO:0000313" key="11">
    <source>
        <dbReference type="Proteomes" id="UP001168821"/>
    </source>
</evidence>
<sequence length="429" mass="49956">MLNHRQVQMNVHSDEPKRSHWWHTTCRNLQCSILHIFVLTAISITVTEVWNKSKVKHPYVGLNVEQIIRRYEYPAEVHHITTEDGYILTLHRIPHGKENHSRNGTPVLLLPGILQTAWDYVHYGPDKCLSFLLAEKGYDVWLGNFRGTTWSRKHAVLNPDEDSSYWNFTVHEMGIYDVPAFIDHIVKFTNQHSLHYVGFSQATMAFTIMGSERSEYLNRVKLFTALAPAAFVGNPRSPLLKFLSKNQDSIKTFLRFFNYHEIFKRGDIFTTYLEHICNENSIFANLCVQHLFVMFGYDYDEMPMEMLSLTSSHFPSGTSLTNLKHVFQMIRSGNFSKYDYGIQGNKKKYDQEKPPLYNLSKLTVPTALYYSSNDWAVNMTNVEKLIRVLPNVVKTYKVPSDEFNHYDFLAAKNVVRLLYNAVIDEILKY</sequence>
<comment type="similarity">
    <text evidence="1 7">Belongs to the AB hydrolase superfamily. Lipase family.</text>
</comment>
<dbReference type="AlphaFoldDB" id="A0AA38MIL5"/>
<proteinExistence type="inferred from homology"/>
<evidence type="ECO:0000256" key="8">
    <source>
        <dbReference type="PIRSR" id="PIRSR000862-1"/>
    </source>
</evidence>
<comment type="caution">
    <text evidence="10">The sequence shown here is derived from an EMBL/GenBank/DDBJ whole genome shotgun (WGS) entry which is preliminary data.</text>
</comment>
<dbReference type="Gene3D" id="3.40.50.1820">
    <property type="entry name" value="alpha/beta hydrolase"/>
    <property type="match status" value="1"/>
</dbReference>
<dbReference type="SUPFAM" id="SSF53474">
    <property type="entry name" value="alpha/beta-Hydrolases"/>
    <property type="match status" value="1"/>
</dbReference>
<evidence type="ECO:0000256" key="2">
    <source>
        <dbReference type="ARBA" id="ARBA00022729"/>
    </source>
</evidence>
<feature type="domain" description="Partial AB-hydrolase lipase" evidence="9">
    <location>
        <begin position="64"/>
        <end position="121"/>
    </location>
</feature>
<evidence type="ECO:0000256" key="6">
    <source>
        <dbReference type="ARBA" id="ARBA00023180"/>
    </source>
</evidence>
<feature type="active site" description="Charge relay system" evidence="8">
    <location>
        <position position="405"/>
    </location>
</feature>
<dbReference type="InterPro" id="IPR025483">
    <property type="entry name" value="Lipase_euk"/>
</dbReference>
<keyword evidence="5" id="KW-0443">Lipid metabolism</keyword>
<dbReference type="PANTHER" id="PTHR11005">
    <property type="entry name" value="LYSOSOMAL ACID LIPASE-RELATED"/>
    <property type="match status" value="1"/>
</dbReference>
<evidence type="ECO:0000256" key="4">
    <source>
        <dbReference type="ARBA" id="ARBA00022963"/>
    </source>
</evidence>
<accession>A0AA38MIL5</accession>
<feature type="active site" description="Nucleophile" evidence="8">
    <location>
        <position position="200"/>
    </location>
</feature>
<dbReference type="GO" id="GO:0016042">
    <property type="term" value="P:lipid catabolic process"/>
    <property type="evidence" value="ECO:0007669"/>
    <property type="project" value="UniProtKB-KW"/>
</dbReference>
<evidence type="ECO:0000313" key="10">
    <source>
        <dbReference type="EMBL" id="KAJ3658400.1"/>
    </source>
</evidence>
<evidence type="ECO:0000256" key="1">
    <source>
        <dbReference type="ARBA" id="ARBA00010701"/>
    </source>
</evidence>
<dbReference type="InterPro" id="IPR006693">
    <property type="entry name" value="AB_hydrolase_lipase"/>
</dbReference>
<dbReference type="GO" id="GO:0016788">
    <property type="term" value="F:hydrolase activity, acting on ester bonds"/>
    <property type="evidence" value="ECO:0007669"/>
    <property type="project" value="InterPro"/>
</dbReference>
<keyword evidence="11" id="KW-1185">Reference proteome</keyword>
<dbReference type="Proteomes" id="UP001168821">
    <property type="component" value="Unassembled WGS sequence"/>
</dbReference>
<dbReference type="InterPro" id="IPR029058">
    <property type="entry name" value="AB_hydrolase_fold"/>
</dbReference>
<dbReference type="EMBL" id="JALNTZ010000003">
    <property type="protein sequence ID" value="KAJ3658400.1"/>
    <property type="molecule type" value="Genomic_DNA"/>
</dbReference>
<reference evidence="10" key="1">
    <citation type="journal article" date="2023" name="G3 (Bethesda)">
        <title>Whole genome assemblies of Zophobas morio and Tenebrio molitor.</title>
        <authorList>
            <person name="Kaur S."/>
            <person name="Stinson S.A."/>
            <person name="diCenzo G.C."/>
        </authorList>
    </citation>
    <scope>NUCLEOTIDE SEQUENCE</scope>
    <source>
        <strain evidence="10">QUZm001</strain>
    </source>
</reference>
<protein>
    <recommendedName>
        <fullName evidence="7">Lipase</fullName>
    </recommendedName>
</protein>
<keyword evidence="2" id="KW-0732">Signal</keyword>
<keyword evidence="4 7" id="KW-0442">Lipid degradation</keyword>
<evidence type="ECO:0000256" key="5">
    <source>
        <dbReference type="ARBA" id="ARBA00023098"/>
    </source>
</evidence>
<evidence type="ECO:0000256" key="3">
    <source>
        <dbReference type="ARBA" id="ARBA00022801"/>
    </source>
</evidence>
<gene>
    <name evidence="10" type="ORF">Zmor_010139</name>
</gene>
<evidence type="ECO:0000256" key="7">
    <source>
        <dbReference type="PIRNR" id="PIRNR000862"/>
    </source>
</evidence>
<organism evidence="10 11">
    <name type="scientific">Zophobas morio</name>
    <dbReference type="NCBI Taxonomy" id="2755281"/>
    <lineage>
        <taxon>Eukaryota</taxon>
        <taxon>Metazoa</taxon>
        <taxon>Ecdysozoa</taxon>
        <taxon>Arthropoda</taxon>
        <taxon>Hexapoda</taxon>
        <taxon>Insecta</taxon>
        <taxon>Pterygota</taxon>
        <taxon>Neoptera</taxon>
        <taxon>Endopterygota</taxon>
        <taxon>Coleoptera</taxon>
        <taxon>Polyphaga</taxon>
        <taxon>Cucujiformia</taxon>
        <taxon>Tenebrionidae</taxon>
        <taxon>Zophobas</taxon>
    </lineage>
</organism>
<dbReference type="FunFam" id="3.40.50.1820:FF:000057">
    <property type="entry name" value="Lipase"/>
    <property type="match status" value="1"/>
</dbReference>
<keyword evidence="6" id="KW-0325">Glycoprotein</keyword>
<keyword evidence="3 7" id="KW-0378">Hydrolase</keyword>